<keyword evidence="3" id="KW-1185">Reference proteome</keyword>
<gene>
    <name evidence="2" type="ORF">F511_15891</name>
</gene>
<keyword evidence="2" id="KW-0456">Lyase</keyword>
<dbReference type="GO" id="GO:0016829">
    <property type="term" value="F:lyase activity"/>
    <property type="evidence" value="ECO:0007669"/>
    <property type="project" value="UniProtKB-KW"/>
</dbReference>
<reference evidence="2 3" key="1">
    <citation type="journal article" date="2015" name="Proc. Natl. Acad. Sci. U.S.A.">
        <title>The resurrection genome of Boea hygrometrica: A blueprint for survival of dehydration.</title>
        <authorList>
            <person name="Xiao L."/>
            <person name="Yang G."/>
            <person name="Zhang L."/>
            <person name="Yang X."/>
            <person name="Zhao S."/>
            <person name="Ji Z."/>
            <person name="Zhou Q."/>
            <person name="Hu M."/>
            <person name="Wang Y."/>
            <person name="Chen M."/>
            <person name="Xu Y."/>
            <person name="Jin H."/>
            <person name="Xiao X."/>
            <person name="Hu G."/>
            <person name="Bao F."/>
            <person name="Hu Y."/>
            <person name="Wan P."/>
            <person name="Li L."/>
            <person name="Deng X."/>
            <person name="Kuang T."/>
            <person name="Xiang C."/>
            <person name="Zhu J.K."/>
            <person name="Oliver M.J."/>
            <person name="He Y."/>
        </authorList>
    </citation>
    <scope>NUCLEOTIDE SEQUENCE [LARGE SCALE GENOMIC DNA]</scope>
    <source>
        <strain evidence="3">cv. XS01</strain>
    </source>
</reference>
<proteinExistence type="predicted"/>
<organism evidence="2 3">
    <name type="scientific">Dorcoceras hygrometricum</name>
    <dbReference type="NCBI Taxonomy" id="472368"/>
    <lineage>
        <taxon>Eukaryota</taxon>
        <taxon>Viridiplantae</taxon>
        <taxon>Streptophyta</taxon>
        <taxon>Embryophyta</taxon>
        <taxon>Tracheophyta</taxon>
        <taxon>Spermatophyta</taxon>
        <taxon>Magnoliopsida</taxon>
        <taxon>eudicotyledons</taxon>
        <taxon>Gunneridae</taxon>
        <taxon>Pentapetalae</taxon>
        <taxon>asterids</taxon>
        <taxon>lamiids</taxon>
        <taxon>Lamiales</taxon>
        <taxon>Gesneriaceae</taxon>
        <taxon>Didymocarpoideae</taxon>
        <taxon>Trichosporeae</taxon>
        <taxon>Loxocarpinae</taxon>
        <taxon>Dorcoceras</taxon>
    </lineage>
</organism>
<dbReference type="AlphaFoldDB" id="A0A2Z7C732"/>
<evidence type="ECO:0000256" key="1">
    <source>
        <dbReference type="SAM" id="MobiDB-lite"/>
    </source>
</evidence>
<accession>A0A2Z7C732</accession>
<protein>
    <submittedName>
        <fullName evidence="2">Adenylosuccinate lyase-like</fullName>
    </submittedName>
</protein>
<feature type="region of interest" description="Disordered" evidence="1">
    <location>
        <begin position="1"/>
        <end position="55"/>
    </location>
</feature>
<evidence type="ECO:0000313" key="3">
    <source>
        <dbReference type="Proteomes" id="UP000250235"/>
    </source>
</evidence>
<dbReference type="Proteomes" id="UP000250235">
    <property type="component" value="Unassembled WGS sequence"/>
</dbReference>
<sequence length="176" mass="20271">METVVTETDEKGKSDDETVEKEKEEEKKYEETEKEATVKGKRVAEAIDSEDTEPLSKVLKLTETSMSDEESMSIDDLLQQIPEEMMLPSVTAEEPTKIKFGRGIAFKEVNWYKASLPTIDPTDKGKDPLVEEIKGNPAKDMFAFLQMFNILYRFEKQLWNKYLHSFIRSVFVACQL</sequence>
<evidence type="ECO:0000313" key="2">
    <source>
        <dbReference type="EMBL" id="KZV42684.1"/>
    </source>
</evidence>
<name>A0A2Z7C732_9LAMI</name>
<feature type="compositionally biased region" description="Basic and acidic residues" evidence="1">
    <location>
        <begin position="8"/>
        <end position="45"/>
    </location>
</feature>
<dbReference type="EMBL" id="KQ998972">
    <property type="protein sequence ID" value="KZV42684.1"/>
    <property type="molecule type" value="Genomic_DNA"/>
</dbReference>